<dbReference type="PANTHER" id="PTHR34583:SF2">
    <property type="entry name" value="ANTIPORTER SUBUNIT MNHC2-RELATED"/>
    <property type="match status" value="1"/>
</dbReference>
<feature type="transmembrane region" description="Helical" evidence="7">
    <location>
        <begin position="28"/>
        <end position="50"/>
    </location>
</feature>
<dbReference type="Gene3D" id="1.10.287.3510">
    <property type="match status" value="1"/>
</dbReference>
<evidence type="ECO:0000256" key="5">
    <source>
        <dbReference type="ARBA" id="ARBA00022989"/>
    </source>
</evidence>
<dbReference type="InterPro" id="IPR039428">
    <property type="entry name" value="NUOK/Mnh_C1-like"/>
</dbReference>
<comment type="subcellular location">
    <subcellularLocation>
        <location evidence="1">Cell membrane</location>
        <topology evidence="1">Multi-pass membrane protein</topology>
    </subcellularLocation>
</comment>
<sequence>MEAAFAILIGMFFTVAVYLLMSRQLVRVLLGIAIFGNAVNLLIFTSGRLLREVPPVIPEALQVPEGTIANPLPQALILTAIVISFSFFAFLLVLSFRAYQELGTDDAVEMRVAEPTGETAPPQGY</sequence>
<evidence type="ECO:0000256" key="4">
    <source>
        <dbReference type="ARBA" id="ARBA00022692"/>
    </source>
</evidence>
<gene>
    <name evidence="8" type="ORF">SAMN05421512_102402</name>
</gene>
<keyword evidence="9" id="KW-1185">Reference proteome</keyword>
<dbReference type="AlphaFoldDB" id="A0A285RXC3"/>
<feature type="transmembrane region" description="Helical" evidence="7">
    <location>
        <begin position="6"/>
        <end position="21"/>
    </location>
</feature>
<dbReference type="NCBIfam" id="NF009301">
    <property type="entry name" value="PRK12658.1"/>
    <property type="match status" value="1"/>
</dbReference>
<reference evidence="8 9" key="1">
    <citation type="submission" date="2017-08" db="EMBL/GenBank/DDBJ databases">
        <authorList>
            <person name="de Groot N.N."/>
        </authorList>
    </citation>
    <scope>NUCLEOTIDE SEQUENCE [LARGE SCALE GENOMIC DNA]</scope>
    <source>
        <strain evidence="8 9">USBA 352</strain>
    </source>
</reference>
<evidence type="ECO:0000256" key="3">
    <source>
        <dbReference type="ARBA" id="ARBA00022475"/>
    </source>
</evidence>
<protein>
    <submittedName>
        <fullName evidence="8">Multisubunit sodium/proton antiporter, MrpC subunit</fullName>
    </submittedName>
</protein>
<accession>A0A285RXC3</accession>
<evidence type="ECO:0000313" key="8">
    <source>
        <dbReference type="EMBL" id="SOB97108.1"/>
    </source>
</evidence>
<dbReference type="Proteomes" id="UP000219331">
    <property type="component" value="Unassembled WGS sequence"/>
</dbReference>
<dbReference type="PANTHER" id="PTHR34583">
    <property type="entry name" value="ANTIPORTER SUBUNIT MNHC2-RELATED"/>
    <property type="match status" value="1"/>
</dbReference>
<keyword evidence="3" id="KW-1003">Cell membrane</keyword>
<organism evidence="8 9">
    <name type="scientific">Stappia indica</name>
    <dbReference type="NCBI Taxonomy" id="538381"/>
    <lineage>
        <taxon>Bacteria</taxon>
        <taxon>Pseudomonadati</taxon>
        <taxon>Pseudomonadota</taxon>
        <taxon>Alphaproteobacteria</taxon>
        <taxon>Hyphomicrobiales</taxon>
        <taxon>Stappiaceae</taxon>
        <taxon>Stappia</taxon>
    </lineage>
</organism>
<keyword evidence="4 7" id="KW-0812">Transmembrane</keyword>
<evidence type="ECO:0000256" key="7">
    <source>
        <dbReference type="SAM" id="Phobius"/>
    </source>
</evidence>
<proteinExistence type="inferred from homology"/>
<keyword evidence="5 7" id="KW-1133">Transmembrane helix</keyword>
<evidence type="ECO:0000256" key="6">
    <source>
        <dbReference type="ARBA" id="ARBA00023136"/>
    </source>
</evidence>
<evidence type="ECO:0000313" key="9">
    <source>
        <dbReference type="Proteomes" id="UP000219331"/>
    </source>
</evidence>
<feature type="transmembrane region" description="Helical" evidence="7">
    <location>
        <begin position="75"/>
        <end position="94"/>
    </location>
</feature>
<keyword evidence="6 7" id="KW-0472">Membrane</keyword>
<dbReference type="OrthoDB" id="9799219at2"/>
<dbReference type="STRING" id="538381.GCA_001696535_03119"/>
<dbReference type="GO" id="GO:0005886">
    <property type="term" value="C:plasma membrane"/>
    <property type="evidence" value="ECO:0007669"/>
    <property type="project" value="UniProtKB-SubCell"/>
</dbReference>
<evidence type="ECO:0000256" key="1">
    <source>
        <dbReference type="ARBA" id="ARBA00004651"/>
    </source>
</evidence>
<dbReference type="EMBL" id="OBML01000002">
    <property type="protein sequence ID" value="SOB97108.1"/>
    <property type="molecule type" value="Genomic_DNA"/>
</dbReference>
<evidence type="ECO:0000256" key="2">
    <source>
        <dbReference type="ARBA" id="ARBA00010388"/>
    </source>
</evidence>
<comment type="similarity">
    <text evidence="2">Belongs to the CPA3 antiporters (TC 2.A.63) subunit C family.</text>
</comment>
<dbReference type="Pfam" id="PF00420">
    <property type="entry name" value="Oxidored_q2"/>
    <property type="match status" value="1"/>
</dbReference>
<name>A0A285RXC3_9HYPH</name>
<dbReference type="RefSeq" id="WP_097174133.1">
    <property type="nucleotide sequence ID" value="NZ_OBML01000002.1"/>
</dbReference>
<dbReference type="InterPro" id="IPR050601">
    <property type="entry name" value="CPA3_antiporter_subunitC"/>
</dbReference>